<keyword evidence="6 10" id="KW-1133">Transmembrane helix</keyword>
<evidence type="ECO:0000313" key="11">
    <source>
        <dbReference type="EMBL" id="AOE48082.1"/>
    </source>
</evidence>
<keyword evidence="7 10" id="KW-0472">Membrane</keyword>
<keyword evidence="3 10" id="KW-0716">Sensory transduction</keyword>
<sequence>MSTEIKLDPLDKPTLHTYEAFKYHWYVWQFCGLKFPKNAKWRVPYIVYAIVLNITVTLFFPLTLIVNCFLSENFTILCENLYITITDVICNLKFLNVFIVRSKLLEVEHILDRLDKRSSSEDELQALKNGMRSARKCFNIFATMFGCAIITSQLVVYLSKERILMYPAWLPLDWKNSYQDFVIAHSYQVYGLTVQAIQDLGNDTFPQAYIRILCAHIEALSLRISKLGKNKGLGSEKVNRELLIECIKDHQVIIELYTTIQQSISTACFAQFMCTGLAQCTIGVYMLYIGLDISKLLNTIIFFTAVTFEILILCLFGEQLCQRAEQLTAAIYSCNWMDQNREFKKALLLLLKRSQRPLVIMAGDIIPLKLPTFVQVMKTAYSTFAVLSEVK</sequence>
<feature type="transmembrane region" description="Helical" evidence="10">
    <location>
        <begin position="45"/>
        <end position="69"/>
    </location>
</feature>
<dbReference type="AlphaFoldDB" id="A0A1B3B794"/>
<evidence type="ECO:0000256" key="8">
    <source>
        <dbReference type="ARBA" id="ARBA00023170"/>
    </source>
</evidence>
<dbReference type="PANTHER" id="PTHR21137">
    <property type="entry name" value="ODORANT RECEPTOR"/>
    <property type="match status" value="1"/>
</dbReference>
<keyword evidence="8 10" id="KW-0675">Receptor</keyword>
<feature type="transmembrane region" description="Helical" evidence="10">
    <location>
        <begin position="296"/>
        <end position="316"/>
    </location>
</feature>
<organism evidence="11">
    <name type="scientific">Scaeva pyrastri</name>
    <name type="common">Hoverfly</name>
    <name type="synonym">Musca pyrastri</name>
    <dbReference type="NCBI Taxonomy" id="219539"/>
    <lineage>
        <taxon>Eukaryota</taxon>
        <taxon>Metazoa</taxon>
        <taxon>Ecdysozoa</taxon>
        <taxon>Arthropoda</taxon>
        <taxon>Hexapoda</taxon>
        <taxon>Insecta</taxon>
        <taxon>Pterygota</taxon>
        <taxon>Neoptera</taxon>
        <taxon>Endopterygota</taxon>
        <taxon>Diptera</taxon>
        <taxon>Brachycera</taxon>
        <taxon>Muscomorpha</taxon>
        <taxon>Syrphoidea</taxon>
        <taxon>Syrphidae</taxon>
        <taxon>Syrphinae</taxon>
        <taxon>Syrphini</taxon>
        <taxon>Scaeva</taxon>
    </lineage>
</organism>
<dbReference type="Pfam" id="PF02949">
    <property type="entry name" value="7tm_6"/>
    <property type="match status" value="1"/>
</dbReference>
<accession>A0A1B3B794</accession>
<dbReference type="GO" id="GO:0004984">
    <property type="term" value="F:olfactory receptor activity"/>
    <property type="evidence" value="ECO:0007669"/>
    <property type="project" value="InterPro"/>
</dbReference>
<keyword evidence="5 10" id="KW-0552">Olfaction</keyword>
<evidence type="ECO:0000256" key="1">
    <source>
        <dbReference type="ARBA" id="ARBA00004651"/>
    </source>
</evidence>
<comment type="subcellular location">
    <subcellularLocation>
        <location evidence="1 10">Cell membrane</location>
        <topology evidence="1 10">Multi-pass membrane protein</topology>
    </subcellularLocation>
</comment>
<name>A0A1B3B794_SCAPY</name>
<proteinExistence type="evidence at transcript level"/>
<dbReference type="PANTHER" id="PTHR21137:SF35">
    <property type="entry name" value="ODORANT RECEPTOR 19A-RELATED"/>
    <property type="match status" value="1"/>
</dbReference>
<reference evidence="11" key="2">
    <citation type="journal article" date="2016" name="PLoS ONE">
        <title>Molecular Characterization and Sex Distribution of Chemosensory Receptor Gene Family Based on Transcriptome Analysis of Scaeva pyrastri.</title>
        <authorList>
            <person name="Li X.M."/>
            <person name="Zhu X.Y."/>
            <person name="He P."/>
            <person name="Xu L."/>
            <person name="Sun L."/>
            <person name="Chen L."/>
            <person name="Wang Z.Q."/>
            <person name="Deng D.G."/>
            <person name="Zhang Y.N."/>
        </authorList>
    </citation>
    <scope>NUCLEOTIDE SEQUENCE</scope>
</reference>
<comment type="caution">
    <text evidence="10">Lacks conserved residue(s) required for the propagation of feature annotation.</text>
</comment>
<feature type="transmembrane region" description="Helical" evidence="10">
    <location>
        <begin position="269"/>
        <end position="290"/>
    </location>
</feature>
<keyword evidence="9 10" id="KW-0807">Transducer</keyword>
<reference evidence="11" key="1">
    <citation type="submission" date="2015-12" db="EMBL/GenBank/DDBJ databases">
        <authorList>
            <person name="Shamseldin A."/>
            <person name="Moawad H."/>
            <person name="Abd El-Rahim W.M."/>
            <person name="Sadowsky M.J."/>
        </authorList>
    </citation>
    <scope>NUCLEOTIDE SEQUENCE</scope>
</reference>
<evidence type="ECO:0000256" key="10">
    <source>
        <dbReference type="RuleBase" id="RU351113"/>
    </source>
</evidence>
<dbReference type="InterPro" id="IPR004117">
    <property type="entry name" value="7tm6_olfct_rcpt"/>
</dbReference>
<evidence type="ECO:0000256" key="9">
    <source>
        <dbReference type="ARBA" id="ARBA00023224"/>
    </source>
</evidence>
<dbReference type="GO" id="GO:0005549">
    <property type="term" value="F:odorant binding"/>
    <property type="evidence" value="ECO:0007669"/>
    <property type="project" value="InterPro"/>
</dbReference>
<keyword evidence="4 10" id="KW-0812">Transmembrane</keyword>
<dbReference type="GO" id="GO:0007165">
    <property type="term" value="P:signal transduction"/>
    <property type="evidence" value="ECO:0007669"/>
    <property type="project" value="UniProtKB-KW"/>
</dbReference>
<evidence type="ECO:0000256" key="3">
    <source>
        <dbReference type="ARBA" id="ARBA00022606"/>
    </source>
</evidence>
<dbReference type="EMBL" id="KU291832">
    <property type="protein sequence ID" value="AOE48082.1"/>
    <property type="molecule type" value="mRNA"/>
</dbReference>
<feature type="transmembrane region" description="Helical" evidence="10">
    <location>
        <begin position="138"/>
        <end position="158"/>
    </location>
</feature>
<evidence type="ECO:0000256" key="5">
    <source>
        <dbReference type="ARBA" id="ARBA00022725"/>
    </source>
</evidence>
<keyword evidence="2" id="KW-1003">Cell membrane</keyword>
<evidence type="ECO:0000256" key="7">
    <source>
        <dbReference type="ARBA" id="ARBA00023136"/>
    </source>
</evidence>
<evidence type="ECO:0000256" key="4">
    <source>
        <dbReference type="ARBA" id="ARBA00022692"/>
    </source>
</evidence>
<dbReference type="GO" id="GO:0005886">
    <property type="term" value="C:plasma membrane"/>
    <property type="evidence" value="ECO:0007669"/>
    <property type="project" value="UniProtKB-SubCell"/>
</dbReference>
<evidence type="ECO:0000256" key="2">
    <source>
        <dbReference type="ARBA" id="ARBA00022475"/>
    </source>
</evidence>
<comment type="similarity">
    <text evidence="10">Belongs to the insect chemoreceptor superfamily. Heteromeric odorant receptor channel (TC 1.A.69) family.</text>
</comment>
<evidence type="ECO:0000256" key="6">
    <source>
        <dbReference type="ARBA" id="ARBA00022989"/>
    </source>
</evidence>
<protein>
    <recommendedName>
        <fullName evidence="10">Odorant receptor</fullName>
    </recommendedName>
</protein>